<keyword evidence="6" id="KW-1185">Reference proteome</keyword>
<dbReference type="PANTHER" id="PTHR35038">
    <property type="entry name" value="DISSIMILATORY SULFITE REDUCTASE SIRA"/>
    <property type="match status" value="1"/>
</dbReference>
<feature type="transmembrane region" description="Helical" evidence="2">
    <location>
        <begin position="241"/>
        <end position="260"/>
    </location>
</feature>
<reference evidence="5 6" key="1">
    <citation type="submission" date="2020-06" db="EMBL/GenBank/DDBJ databases">
        <title>Interaction of electrochemicaly active bacteria, Geobacter bremensis R4 on different carbon anode.</title>
        <authorList>
            <person name="Meng L."/>
            <person name="Yoshida N."/>
        </authorList>
    </citation>
    <scope>NUCLEOTIDE SEQUENCE [LARGE SCALE GENOMIC DNA]</scope>
    <source>
        <strain evidence="5 6">R4</strain>
    </source>
</reference>
<dbReference type="InterPro" id="IPR023155">
    <property type="entry name" value="Cyt_c-552/4"/>
</dbReference>
<dbReference type="EMBL" id="AP023213">
    <property type="protein sequence ID" value="BCG48336.1"/>
    <property type="molecule type" value="Genomic_DNA"/>
</dbReference>
<evidence type="ECO:0000259" key="4">
    <source>
        <dbReference type="Pfam" id="PF13435"/>
    </source>
</evidence>
<evidence type="ECO:0000256" key="3">
    <source>
        <dbReference type="SAM" id="SignalP"/>
    </source>
</evidence>
<feature type="signal peptide" evidence="3">
    <location>
        <begin position="1"/>
        <end position="23"/>
    </location>
</feature>
<evidence type="ECO:0000256" key="2">
    <source>
        <dbReference type="SAM" id="Phobius"/>
    </source>
</evidence>
<dbReference type="Proteomes" id="UP000515472">
    <property type="component" value="Chromosome"/>
</dbReference>
<name>A0A6S6M906_9BACT</name>
<evidence type="ECO:0000313" key="6">
    <source>
        <dbReference type="Proteomes" id="UP000515472"/>
    </source>
</evidence>
<dbReference type="Gene3D" id="3.90.10.10">
    <property type="entry name" value="Cytochrome C3"/>
    <property type="match status" value="1"/>
</dbReference>
<dbReference type="AlphaFoldDB" id="A0A6S6M906"/>
<proteinExistence type="predicted"/>
<dbReference type="KEGG" id="gbn:GEOBRER4_30860"/>
<dbReference type="PANTHER" id="PTHR35038:SF8">
    <property type="entry name" value="C-TYPE POLYHEME CYTOCHROME OMCC"/>
    <property type="match status" value="1"/>
</dbReference>
<feature type="domain" description="Cytochrome c-552/4" evidence="4">
    <location>
        <begin position="29"/>
        <end position="67"/>
    </location>
</feature>
<evidence type="ECO:0000313" key="5">
    <source>
        <dbReference type="EMBL" id="BCG48336.1"/>
    </source>
</evidence>
<feature type="chain" id="PRO_5027635905" evidence="3">
    <location>
        <begin position="24"/>
        <end position="266"/>
    </location>
</feature>
<organism evidence="5 6">
    <name type="scientific">Citrifermentans bremense</name>
    <dbReference type="NCBI Taxonomy" id="60035"/>
    <lineage>
        <taxon>Bacteria</taxon>
        <taxon>Pseudomonadati</taxon>
        <taxon>Thermodesulfobacteriota</taxon>
        <taxon>Desulfuromonadia</taxon>
        <taxon>Geobacterales</taxon>
        <taxon>Geobacteraceae</taxon>
        <taxon>Citrifermentans</taxon>
    </lineage>
</organism>
<sequence>MTRTRKTLFILIPLLLLAFSAWSAEAPPESVCLQCHGSLPDRLGAPVNLWKKSVHAQNGISCNSCHGGDPTDAPTAMTPAKGFLGAPKETAIPAFCGRCHPGVLKDYLSSAHGRALGNGGPTCVTCHGNHEVLKASLALINEKSCSRCHSFERARIIRDAMQQTEAHIQGIEGRLSRYQSIGVDTERLGKELFSVRNSFHSLFHEVNTALVKSESGRINAELSKLDGELQLIDDEQGRRRVVGGIAVALLLALALFAYLLRKTFRD</sequence>
<keyword evidence="1 3" id="KW-0732">Signal</keyword>
<accession>A0A6S6M906</accession>
<keyword evidence="2" id="KW-0472">Membrane</keyword>
<evidence type="ECO:0000256" key="1">
    <source>
        <dbReference type="ARBA" id="ARBA00022729"/>
    </source>
</evidence>
<protein>
    <submittedName>
        <fullName evidence="5">Ubiquinol-cytochrome C reductase, cytochrome C1 subunit</fullName>
    </submittedName>
</protein>
<dbReference type="InterPro" id="IPR051829">
    <property type="entry name" value="Multiheme_Cytochr_ET"/>
</dbReference>
<dbReference type="RefSeq" id="WP_185243096.1">
    <property type="nucleotide sequence ID" value="NZ_AP023213.1"/>
</dbReference>
<keyword evidence="2" id="KW-1133">Transmembrane helix</keyword>
<dbReference type="SUPFAM" id="SSF48695">
    <property type="entry name" value="Multiheme cytochromes"/>
    <property type="match status" value="1"/>
</dbReference>
<gene>
    <name evidence="5" type="ORF">GEOBRER4_n3224</name>
</gene>
<keyword evidence="2" id="KW-0812">Transmembrane</keyword>
<dbReference type="Pfam" id="PF13435">
    <property type="entry name" value="Cytochrome_C554"/>
    <property type="match status" value="1"/>
</dbReference>
<dbReference type="InterPro" id="IPR036280">
    <property type="entry name" value="Multihaem_cyt_sf"/>
</dbReference>